<dbReference type="InterPro" id="IPR005824">
    <property type="entry name" value="KOW"/>
</dbReference>
<feature type="domain" description="KOW" evidence="1">
    <location>
        <begin position="6"/>
        <end position="33"/>
    </location>
</feature>
<dbReference type="InterPro" id="IPR039659">
    <property type="entry name" value="SPT5"/>
</dbReference>
<dbReference type="OrthoDB" id="3048815at2759"/>
<dbReference type="PROSITE" id="PS01108">
    <property type="entry name" value="RIBOSOMAL_L24"/>
    <property type="match status" value="2"/>
</dbReference>
<accession>A0A9P7GDP3</accession>
<dbReference type="Pfam" id="PF00467">
    <property type="entry name" value="KOW"/>
    <property type="match status" value="1"/>
</dbReference>
<name>A0A9P7GDP3_9AGAR</name>
<dbReference type="Pfam" id="PF23042">
    <property type="entry name" value="KOW1_SPT5"/>
    <property type="match status" value="1"/>
</dbReference>
<dbReference type="GO" id="GO:0006357">
    <property type="term" value="P:regulation of transcription by RNA polymerase II"/>
    <property type="evidence" value="ECO:0007669"/>
    <property type="project" value="InterPro"/>
</dbReference>
<reference evidence="2" key="2">
    <citation type="submission" date="2021-10" db="EMBL/GenBank/DDBJ databases">
        <title>Phylogenomics reveals ancestral predisposition of the termite-cultivated fungus Termitomyces towards a domesticated lifestyle.</title>
        <authorList>
            <person name="Auxier B."/>
            <person name="Grum-Grzhimaylo A."/>
            <person name="Cardenas M.E."/>
            <person name="Lodge J.D."/>
            <person name="Laessoe T."/>
            <person name="Pedersen O."/>
            <person name="Smith M.E."/>
            <person name="Kuyper T.W."/>
            <person name="Franco-Molano E.A."/>
            <person name="Baroni T.J."/>
            <person name="Aanen D.K."/>
        </authorList>
    </citation>
    <scope>NUCLEOTIDE SEQUENCE</scope>
    <source>
        <strain evidence="2">D49</strain>
    </source>
</reference>
<dbReference type="SUPFAM" id="SSF50104">
    <property type="entry name" value="Translation proteins SH3-like domain"/>
    <property type="match status" value="1"/>
</dbReference>
<keyword evidence="3" id="KW-1185">Reference proteome</keyword>
<comment type="caution">
    <text evidence="2">The sequence shown here is derived from an EMBL/GenBank/DDBJ whole genome shotgun (WGS) entry which is preliminary data.</text>
</comment>
<dbReference type="InterPro" id="IPR008991">
    <property type="entry name" value="Translation_prot_SH3-like_sf"/>
</dbReference>
<dbReference type="GO" id="GO:0003735">
    <property type="term" value="F:structural constituent of ribosome"/>
    <property type="evidence" value="ECO:0007669"/>
    <property type="project" value="InterPro"/>
</dbReference>
<proteinExistence type="predicted"/>
<protein>
    <recommendedName>
        <fullName evidence="1">KOW domain-containing protein</fullName>
    </recommendedName>
</protein>
<feature type="domain" description="KOW" evidence="1">
    <location>
        <begin position="168"/>
        <end position="195"/>
    </location>
</feature>
<dbReference type="InterPro" id="IPR041973">
    <property type="entry name" value="KOW_Spt5_1"/>
</dbReference>
<gene>
    <name evidence="2" type="ORF">H0H81_006942</name>
</gene>
<dbReference type="GO" id="GO:0003729">
    <property type="term" value="F:mRNA binding"/>
    <property type="evidence" value="ECO:0007669"/>
    <property type="project" value="TreeGrafter"/>
</dbReference>
<dbReference type="PANTHER" id="PTHR11125">
    <property type="entry name" value="SUPPRESSOR OF TY 5"/>
    <property type="match status" value="1"/>
</dbReference>
<dbReference type="Proteomes" id="UP000717328">
    <property type="component" value="Unassembled WGS sequence"/>
</dbReference>
<dbReference type="Gene3D" id="2.30.30.30">
    <property type="match status" value="2"/>
</dbReference>
<sequence>MPAPYSPKPDTWVHLSKGRYKGDLAYVWDFDEEQWLATALVVPRLDYSGKPQKGKGKQKQKTRHSQGLFNQRLIKQLYGDFLPEEAFPTVDELSAFELASCISAERMHHFRELAEAQRLKPGDYVVVADGQSKGCLGTVHSISGNEAVVDLEGETAQETVALRQLRKNVVVGDHVQIVAGPEAGKYGWVVSISGQSLEIYDQDGAKEVIWVAFALTLMLTFRLLRLPR</sequence>
<dbReference type="GO" id="GO:0006412">
    <property type="term" value="P:translation"/>
    <property type="evidence" value="ECO:0007669"/>
    <property type="project" value="InterPro"/>
</dbReference>
<dbReference type="GO" id="GO:0032044">
    <property type="term" value="C:DSIF complex"/>
    <property type="evidence" value="ECO:0007669"/>
    <property type="project" value="TreeGrafter"/>
</dbReference>
<dbReference type="AlphaFoldDB" id="A0A9P7GDP3"/>
<evidence type="ECO:0000259" key="1">
    <source>
        <dbReference type="SMART" id="SM00739"/>
    </source>
</evidence>
<dbReference type="GO" id="GO:0005840">
    <property type="term" value="C:ribosome"/>
    <property type="evidence" value="ECO:0007669"/>
    <property type="project" value="InterPro"/>
</dbReference>
<reference evidence="2" key="1">
    <citation type="submission" date="2021-02" db="EMBL/GenBank/DDBJ databases">
        <authorList>
            <person name="Nieuwenhuis M."/>
            <person name="Van De Peppel L.J.J."/>
        </authorList>
    </citation>
    <scope>NUCLEOTIDE SEQUENCE</scope>
    <source>
        <strain evidence="2">D49</strain>
    </source>
</reference>
<dbReference type="SMART" id="SM00739">
    <property type="entry name" value="KOW"/>
    <property type="match status" value="3"/>
</dbReference>
<dbReference type="InterPro" id="IPR005825">
    <property type="entry name" value="Ribosomal_uL24_CS"/>
</dbReference>
<feature type="domain" description="KOW" evidence="1">
    <location>
        <begin position="118"/>
        <end position="145"/>
    </location>
</feature>
<dbReference type="GO" id="GO:0032784">
    <property type="term" value="P:regulation of DNA-templated transcription elongation"/>
    <property type="evidence" value="ECO:0007669"/>
    <property type="project" value="InterPro"/>
</dbReference>
<dbReference type="PANTHER" id="PTHR11125:SF7">
    <property type="entry name" value="TRANSCRIPTION ELONGATION FACTOR SPT5"/>
    <property type="match status" value="1"/>
</dbReference>
<organism evidence="2 3">
    <name type="scientific">Sphagnurus paluster</name>
    <dbReference type="NCBI Taxonomy" id="117069"/>
    <lineage>
        <taxon>Eukaryota</taxon>
        <taxon>Fungi</taxon>
        <taxon>Dikarya</taxon>
        <taxon>Basidiomycota</taxon>
        <taxon>Agaricomycotina</taxon>
        <taxon>Agaricomycetes</taxon>
        <taxon>Agaricomycetidae</taxon>
        <taxon>Agaricales</taxon>
        <taxon>Tricholomatineae</taxon>
        <taxon>Lyophyllaceae</taxon>
        <taxon>Sphagnurus</taxon>
    </lineage>
</organism>
<dbReference type="EMBL" id="JABCKI010001822">
    <property type="protein sequence ID" value="KAG5648639.1"/>
    <property type="molecule type" value="Genomic_DNA"/>
</dbReference>
<evidence type="ECO:0000313" key="2">
    <source>
        <dbReference type="EMBL" id="KAG5648639.1"/>
    </source>
</evidence>
<dbReference type="GO" id="GO:0006368">
    <property type="term" value="P:transcription elongation by RNA polymerase II"/>
    <property type="evidence" value="ECO:0007669"/>
    <property type="project" value="TreeGrafter"/>
</dbReference>
<evidence type="ECO:0000313" key="3">
    <source>
        <dbReference type="Proteomes" id="UP000717328"/>
    </source>
</evidence>
<dbReference type="InterPro" id="IPR014722">
    <property type="entry name" value="Rib_uL2_dom2"/>
</dbReference>